<accession>A0A150IT34</accession>
<dbReference type="PANTHER" id="PTHR43032:SF2">
    <property type="entry name" value="BLL0505 PROTEIN"/>
    <property type="match status" value="1"/>
</dbReference>
<dbReference type="PATRIC" id="fig|1706437.3.peg.556"/>
<dbReference type="InterPro" id="IPR000572">
    <property type="entry name" value="OxRdtase_Mopterin-bd_dom"/>
</dbReference>
<evidence type="ECO:0000313" key="4">
    <source>
        <dbReference type="EMBL" id="KYC50844.1"/>
    </source>
</evidence>
<dbReference type="SUPFAM" id="SSF56524">
    <property type="entry name" value="Oxidoreductase molybdopterin-binding domain"/>
    <property type="match status" value="1"/>
</dbReference>
<comment type="caution">
    <text evidence="2">The sequence shown here is derived from an EMBL/GenBank/DDBJ whole genome shotgun (WGS) entry which is preliminary data.</text>
</comment>
<accession>A0A150J1N0</accession>
<feature type="domain" description="Oxidoreductase molybdopterin-binding" evidence="1">
    <location>
        <begin position="57"/>
        <end position="200"/>
    </location>
</feature>
<evidence type="ECO:0000313" key="2">
    <source>
        <dbReference type="EMBL" id="KYC45920.1"/>
    </source>
</evidence>
<accession>A0A150ILN4</accession>
<dbReference type="InterPro" id="IPR036374">
    <property type="entry name" value="OxRdtase_Mopterin-bd_sf"/>
</dbReference>
<dbReference type="PATRIC" id="fig|1706438.3.peg.533"/>
<dbReference type="Proteomes" id="UP000092403">
    <property type="component" value="Unassembled WGS sequence"/>
</dbReference>
<dbReference type="Proteomes" id="UP000091929">
    <property type="component" value="Unassembled WGS sequence"/>
</dbReference>
<evidence type="ECO:0000313" key="5">
    <source>
        <dbReference type="Proteomes" id="UP000091929"/>
    </source>
</evidence>
<organism evidence="2 6">
    <name type="scientific">Candidatus Methanofastidiosum methylothiophilum</name>
    <dbReference type="NCBI Taxonomy" id="1705564"/>
    <lineage>
        <taxon>Archaea</taxon>
        <taxon>Methanobacteriati</taxon>
        <taxon>Methanobacteriota</taxon>
        <taxon>Stenosarchaea group</taxon>
        <taxon>Candidatus Methanofastidiosia</taxon>
        <taxon>Candidatus Methanofastidiosales</taxon>
        <taxon>Candidatus Methanofastidiosaceae</taxon>
        <taxon>Candidatus Methanofastidiosum</taxon>
    </lineage>
</organism>
<gene>
    <name evidence="2" type="ORF">APG10_00440</name>
    <name evidence="3" type="ORF">APG11_00550</name>
    <name evidence="4" type="ORF">APG12_00531</name>
</gene>
<dbReference type="Proteomes" id="UP000092401">
    <property type="component" value="Unassembled WGS sequence"/>
</dbReference>
<dbReference type="PANTHER" id="PTHR43032">
    <property type="entry name" value="PROTEIN-METHIONINE-SULFOXIDE REDUCTASE"/>
    <property type="match status" value="1"/>
</dbReference>
<dbReference type="PROSITE" id="PS51257">
    <property type="entry name" value="PROKAR_LIPOPROTEIN"/>
    <property type="match status" value="1"/>
</dbReference>
<sequence>MNKLIYLISLLAIILFSGCATQDRIKELQSVEIREYNGENLSSFIEVRDVSIKGPQRVDISNYKLEVFGLVKEPRNYTYDEVINKHQKYQKIVQIDCVEGWNSKNLWEGILLKDILDEVKIGPEATTVIFYAQDGYSTSLPIDFIIKNNILLGHKINGITLTPATGYPFILVAEDKWGYKWIKWVTRIEISDNENYKGYWESRGYSNSGDLNKSFFD</sequence>
<reference evidence="5 6" key="1">
    <citation type="journal article" date="2016" name="ISME J.">
        <title>Chasing the elusive Euryarchaeota class WSA2: genomes reveal a uniquely fastidious methyl-reducing methanogen.</title>
        <authorList>
            <person name="Nobu M.K."/>
            <person name="Narihiro T."/>
            <person name="Kuroda K."/>
            <person name="Mei R."/>
            <person name="Liu W.T."/>
        </authorList>
    </citation>
    <scope>NUCLEOTIDE SEQUENCE [LARGE SCALE GENOMIC DNA]</scope>
    <source>
        <strain evidence="2">B03fssc0709_Meth_Bin005</strain>
        <strain evidence="3">B15fssc0709_Meth_Bin003</strain>
        <strain evidence="4">BMIXfssc0709_Meth_Bin006</strain>
    </source>
</reference>
<protein>
    <submittedName>
        <fullName evidence="2">TMAO/DMSO reductase</fullName>
    </submittedName>
</protein>
<dbReference type="EMBL" id="LNJC01000007">
    <property type="protein sequence ID" value="KYC50844.1"/>
    <property type="molecule type" value="Genomic_DNA"/>
</dbReference>
<dbReference type="EMBL" id="LNGF01000009">
    <property type="protein sequence ID" value="KYC48189.1"/>
    <property type="molecule type" value="Genomic_DNA"/>
</dbReference>
<dbReference type="AlphaFoldDB" id="A0A150ILN4"/>
<dbReference type="Pfam" id="PF00174">
    <property type="entry name" value="Oxidored_molyb"/>
    <property type="match status" value="1"/>
</dbReference>
<name>A0A150ILN4_9EURY</name>
<evidence type="ECO:0000259" key="1">
    <source>
        <dbReference type="Pfam" id="PF00174"/>
    </source>
</evidence>
<dbReference type="EMBL" id="LNGE01000008">
    <property type="protein sequence ID" value="KYC45920.1"/>
    <property type="molecule type" value="Genomic_DNA"/>
</dbReference>
<proteinExistence type="predicted"/>
<dbReference type="PATRIC" id="fig|1706436.3.peg.444"/>
<dbReference type="Gene3D" id="3.90.420.10">
    <property type="entry name" value="Oxidoreductase, molybdopterin-binding domain"/>
    <property type="match status" value="1"/>
</dbReference>
<evidence type="ECO:0000313" key="3">
    <source>
        <dbReference type="EMBL" id="KYC48189.1"/>
    </source>
</evidence>
<evidence type="ECO:0000313" key="6">
    <source>
        <dbReference type="Proteomes" id="UP000092401"/>
    </source>
</evidence>